<dbReference type="RefSeq" id="WP_377561591.1">
    <property type="nucleotide sequence ID" value="NZ_JBHTJZ010000004.1"/>
</dbReference>
<gene>
    <name evidence="1" type="ORF">ACFQ2I_01030</name>
</gene>
<dbReference type="Proteomes" id="UP001596989">
    <property type="component" value="Unassembled WGS sequence"/>
</dbReference>
<sequence length="464" mass="51992">MPTKLPQELMPAHNWEDPVLFESFRTPAFPIESLPPILSEMAVSVSDVTQTPIDASAVALLPMISTAVAKKFIVKLTQHGEGWTEKNNIYVCIALPSGERKSAIFSHLIKPIIHYERRLQAQMFTDSNEFIDRSQRLVADDATPAVLAELLEQNNARIALLSTEGGVFDMLASRHYGKLQNLDAYLKGFSGDRITIDRKKAGSIIINDPTVTIGVFVQPAMLNSIPERLIGRGLMGRFLYTMPSSNMGERDIELKSMPPEVTSRYYDLLTGLLRFNPQRPIPLLLSPEALELFQNFRKGYEPQLGRGGELSHEFLRAWCERLPGQLLRIAAAYHAVILNMNDQLESERLDNSISGETMHRALLLSDYFIEHAKAAFGCVKTNEASADAKYLLNVLERKRIPLYKRQTLWSAVKGKFSTAETFDNALAVLEDRGFIRISKVRSERGRDGTQIECHPSITSSSATN</sequence>
<evidence type="ECO:0000313" key="2">
    <source>
        <dbReference type="Proteomes" id="UP001596989"/>
    </source>
</evidence>
<proteinExistence type="predicted"/>
<keyword evidence="2" id="KW-1185">Reference proteome</keyword>
<accession>A0ABW3HKH3</accession>
<protein>
    <submittedName>
        <fullName evidence="1">YfjI family protein</fullName>
    </submittedName>
</protein>
<dbReference type="InterPro" id="IPR025048">
    <property type="entry name" value="DUF3987"/>
</dbReference>
<organism evidence="1 2">
    <name type="scientific">Paenibacillus chungangensis</name>
    <dbReference type="NCBI Taxonomy" id="696535"/>
    <lineage>
        <taxon>Bacteria</taxon>
        <taxon>Bacillati</taxon>
        <taxon>Bacillota</taxon>
        <taxon>Bacilli</taxon>
        <taxon>Bacillales</taxon>
        <taxon>Paenibacillaceae</taxon>
        <taxon>Paenibacillus</taxon>
    </lineage>
</organism>
<dbReference type="EMBL" id="JBHTJZ010000004">
    <property type="protein sequence ID" value="MFD0957965.1"/>
    <property type="molecule type" value="Genomic_DNA"/>
</dbReference>
<dbReference type="Pfam" id="PF13148">
    <property type="entry name" value="DUF3987"/>
    <property type="match status" value="2"/>
</dbReference>
<name>A0ABW3HKH3_9BACL</name>
<reference evidence="2" key="1">
    <citation type="journal article" date="2019" name="Int. J. Syst. Evol. Microbiol.">
        <title>The Global Catalogue of Microorganisms (GCM) 10K type strain sequencing project: providing services to taxonomists for standard genome sequencing and annotation.</title>
        <authorList>
            <consortium name="The Broad Institute Genomics Platform"/>
            <consortium name="The Broad Institute Genome Sequencing Center for Infectious Disease"/>
            <person name="Wu L."/>
            <person name="Ma J."/>
        </authorList>
    </citation>
    <scope>NUCLEOTIDE SEQUENCE [LARGE SCALE GENOMIC DNA]</scope>
    <source>
        <strain evidence="2">CCUG 59129</strain>
    </source>
</reference>
<comment type="caution">
    <text evidence="1">The sequence shown here is derived from an EMBL/GenBank/DDBJ whole genome shotgun (WGS) entry which is preliminary data.</text>
</comment>
<evidence type="ECO:0000313" key="1">
    <source>
        <dbReference type="EMBL" id="MFD0957965.1"/>
    </source>
</evidence>